<name>A0A0A9BXC5_ARUDO</name>
<organism evidence="1">
    <name type="scientific">Arundo donax</name>
    <name type="common">Giant reed</name>
    <name type="synonym">Donax arundinaceus</name>
    <dbReference type="NCBI Taxonomy" id="35708"/>
    <lineage>
        <taxon>Eukaryota</taxon>
        <taxon>Viridiplantae</taxon>
        <taxon>Streptophyta</taxon>
        <taxon>Embryophyta</taxon>
        <taxon>Tracheophyta</taxon>
        <taxon>Spermatophyta</taxon>
        <taxon>Magnoliopsida</taxon>
        <taxon>Liliopsida</taxon>
        <taxon>Poales</taxon>
        <taxon>Poaceae</taxon>
        <taxon>PACMAD clade</taxon>
        <taxon>Arundinoideae</taxon>
        <taxon>Arundineae</taxon>
        <taxon>Arundo</taxon>
    </lineage>
</organism>
<proteinExistence type="predicted"/>
<evidence type="ECO:0000313" key="1">
    <source>
        <dbReference type="EMBL" id="JAD63917.1"/>
    </source>
</evidence>
<reference evidence="1" key="2">
    <citation type="journal article" date="2015" name="Data Brief">
        <title>Shoot transcriptome of the giant reed, Arundo donax.</title>
        <authorList>
            <person name="Barrero R.A."/>
            <person name="Guerrero F.D."/>
            <person name="Moolhuijzen P."/>
            <person name="Goolsby J.A."/>
            <person name="Tidwell J."/>
            <person name="Bellgard S.E."/>
            <person name="Bellgard M.I."/>
        </authorList>
    </citation>
    <scope>NUCLEOTIDE SEQUENCE</scope>
    <source>
        <tissue evidence="1">Shoot tissue taken approximately 20 cm above the soil surface</tissue>
    </source>
</reference>
<dbReference type="AlphaFoldDB" id="A0A0A9BXC5"/>
<sequence>MHYPEKETLKNSTLMKKFHSFQDYSLKYAVTYSKK</sequence>
<reference evidence="1" key="1">
    <citation type="submission" date="2014-09" db="EMBL/GenBank/DDBJ databases">
        <authorList>
            <person name="Magalhaes I.L.F."/>
            <person name="Oliveira U."/>
            <person name="Santos F.R."/>
            <person name="Vidigal T.H.D.A."/>
            <person name="Brescovit A.D."/>
            <person name="Santos A.J."/>
        </authorList>
    </citation>
    <scope>NUCLEOTIDE SEQUENCE</scope>
    <source>
        <tissue evidence="1">Shoot tissue taken approximately 20 cm above the soil surface</tissue>
    </source>
</reference>
<dbReference type="EMBL" id="GBRH01233978">
    <property type="protein sequence ID" value="JAD63917.1"/>
    <property type="molecule type" value="Transcribed_RNA"/>
</dbReference>
<accession>A0A0A9BXC5</accession>
<protein>
    <submittedName>
        <fullName evidence="1">Uncharacterized protein</fullName>
    </submittedName>
</protein>